<keyword evidence="7" id="KW-0479">Metal-binding</keyword>
<evidence type="ECO:0000256" key="2">
    <source>
        <dbReference type="ARBA" id="ARBA00001946"/>
    </source>
</evidence>
<dbReference type="InterPro" id="IPR052170">
    <property type="entry name" value="M29_Exopeptidase"/>
</dbReference>
<comment type="caution">
    <text evidence="10">The sequence shown here is derived from an EMBL/GenBank/DDBJ whole genome shotgun (WGS) entry which is preliminary data.</text>
</comment>
<evidence type="ECO:0000313" key="11">
    <source>
        <dbReference type="Proteomes" id="UP000183605"/>
    </source>
</evidence>
<comment type="similarity">
    <text evidence="4">Belongs to the peptidase M29 family.</text>
</comment>
<protein>
    <recommendedName>
        <fullName evidence="12">Thermophilic metalloprotease (M29) superfamily</fullName>
    </recommendedName>
</protein>
<reference evidence="10 11" key="1">
    <citation type="journal article" date="2016" name="Environ. Microbiol.">
        <title>Genomic resolution of a cold subsurface aquifer community provides metabolic insights for novel microbes adapted to high CO concentrations.</title>
        <authorList>
            <person name="Probst A.J."/>
            <person name="Castelle C.J."/>
            <person name="Singh A."/>
            <person name="Brown C.T."/>
            <person name="Anantharaman K."/>
            <person name="Sharon I."/>
            <person name="Hug L.A."/>
            <person name="Burstein D."/>
            <person name="Emerson J.B."/>
            <person name="Thomas B.C."/>
            <person name="Banfield J.F."/>
        </authorList>
    </citation>
    <scope>NUCLEOTIDE SEQUENCE [LARGE SCALE GENOMIC DNA]</scope>
    <source>
        <strain evidence="10">CG2_30_44_31</strain>
    </source>
</reference>
<dbReference type="PANTHER" id="PTHR34448">
    <property type="entry name" value="AMINOPEPTIDASE"/>
    <property type="match status" value="1"/>
</dbReference>
<dbReference type="Gene3D" id="3.40.1830.10">
    <property type="entry name" value="Thermophilic metalloprotease (M29)"/>
    <property type="match status" value="1"/>
</dbReference>
<dbReference type="GO" id="GO:0006508">
    <property type="term" value="P:proteolysis"/>
    <property type="evidence" value="ECO:0007669"/>
    <property type="project" value="UniProtKB-KW"/>
</dbReference>
<comment type="cofactor">
    <cofactor evidence="2">
        <name>Mg(2+)</name>
        <dbReference type="ChEBI" id="CHEBI:18420"/>
    </cofactor>
</comment>
<dbReference type="Pfam" id="PF02073">
    <property type="entry name" value="Peptidase_M29"/>
    <property type="match status" value="1"/>
</dbReference>
<evidence type="ECO:0000256" key="4">
    <source>
        <dbReference type="ARBA" id="ARBA00008236"/>
    </source>
</evidence>
<dbReference type="EMBL" id="MNXQ01000037">
    <property type="protein sequence ID" value="OIP03446.1"/>
    <property type="molecule type" value="Genomic_DNA"/>
</dbReference>
<dbReference type="InterPro" id="IPR035097">
    <property type="entry name" value="M29_N-terminal"/>
</dbReference>
<proteinExistence type="inferred from homology"/>
<comment type="cofactor">
    <cofactor evidence="1">
        <name>Co(2+)</name>
        <dbReference type="ChEBI" id="CHEBI:48828"/>
    </cofactor>
</comment>
<dbReference type="Proteomes" id="UP000183605">
    <property type="component" value="Unassembled WGS sequence"/>
</dbReference>
<evidence type="ECO:0000256" key="7">
    <source>
        <dbReference type="ARBA" id="ARBA00022723"/>
    </source>
</evidence>
<evidence type="ECO:0000313" key="10">
    <source>
        <dbReference type="EMBL" id="OIP03446.1"/>
    </source>
</evidence>
<keyword evidence="8" id="KW-0378">Hydrolase</keyword>
<dbReference type="AlphaFoldDB" id="A0A1J5B993"/>
<keyword evidence="5" id="KW-0031">Aminopeptidase</keyword>
<dbReference type="GO" id="GO:0004177">
    <property type="term" value="F:aminopeptidase activity"/>
    <property type="evidence" value="ECO:0007669"/>
    <property type="project" value="UniProtKB-KW"/>
</dbReference>
<dbReference type="GO" id="GO:0046872">
    <property type="term" value="F:metal ion binding"/>
    <property type="evidence" value="ECO:0007669"/>
    <property type="project" value="UniProtKB-KW"/>
</dbReference>
<evidence type="ECO:0000256" key="1">
    <source>
        <dbReference type="ARBA" id="ARBA00001941"/>
    </source>
</evidence>
<keyword evidence="9" id="KW-0482">Metalloprotease</keyword>
<evidence type="ECO:0000256" key="3">
    <source>
        <dbReference type="ARBA" id="ARBA00001947"/>
    </source>
</evidence>
<evidence type="ECO:0000256" key="6">
    <source>
        <dbReference type="ARBA" id="ARBA00022670"/>
    </source>
</evidence>
<name>A0A1J5B993_9BACT</name>
<evidence type="ECO:0000256" key="8">
    <source>
        <dbReference type="ARBA" id="ARBA00022801"/>
    </source>
</evidence>
<evidence type="ECO:0000256" key="5">
    <source>
        <dbReference type="ARBA" id="ARBA00022438"/>
    </source>
</evidence>
<accession>A0A1J5B993</accession>
<dbReference type="SUPFAM" id="SSF144052">
    <property type="entry name" value="Thermophilic metalloprotease-like"/>
    <property type="match status" value="1"/>
</dbReference>
<dbReference type="InterPro" id="IPR000787">
    <property type="entry name" value="Peptidase_M29"/>
</dbReference>
<organism evidence="10 11">
    <name type="scientific">Candidatus Beckwithbacteria bacterium CG2_30_44_31</name>
    <dbReference type="NCBI Taxonomy" id="1805035"/>
    <lineage>
        <taxon>Bacteria</taxon>
        <taxon>Candidatus Beckwithiibacteriota</taxon>
    </lineage>
</organism>
<comment type="cofactor">
    <cofactor evidence="3">
        <name>Zn(2+)</name>
        <dbReference type="ChEBI" id="CHEBI:29105"/>
    </cofactor>
</comment>
<dbReference type="GO" id="GO:0008237">
    <property type="term" value="F:metallopeptidase activity"/>
    <property type="evidence" value="ECO:0007669"/>
    <property type="project" value="UniProtKB-KW"/>
</dbReference>
<dbReference type="PANTHER" id="PTHR34448:SF1">
    <property type="entry name" value="BLL6088 PROTEIN"/>
    <property type="match status" value="1"/>
</dbReference>
<evidence type="ECO:0008006" key="12">
    <source>
        <dbReference type="Google" id="ProtNLM"/>
    </source>
</evidence>
<keyword evidence="6" id="KW-0645">Protease</keyword>
<sequence>MAKPLALALQNTLLQAGAQPLIRLLPTGFSKDFFSLANQDQLTFFPDKYLKERVNLIDHNIAIIADPDPFELKTIAPQKIILNRDSQKPYKDWLTDKEVQGRFTWVVALWGTAVKAKLVGLSLKNYWRQIIQACFLDKVDPIAEWKQISVLQQKILVKLNTLNIQSIHIKGQDVDLIIQIGHNRQWIGGSGRNIPSFEIFTSPDWRGTSGWMKFNQPVYRYGNLIQDIYLEFNQGIVVRAEAKTGNKLLQAMLKSPNADKLGEFSLTDSRLSRITHIMAEILFDENIGGPYGNSHVAIGMAYKDCYQGDGKKLTAKDWDKLGFNDSSEHTDFISTADRTVTAKLSNGREKTIYQDGQFTL</sequence>
<gene>
    <name evidence="10" type="ORF">AUK18_02040</name>
</gene>
<evidence type="ECO:0000256" key="9">
    <source>
        <dbReference type="ARBA" id="ARBA00023049"/>
    </source>
</evidence>